<feature type="compositionally biased region" description="Basic and acidic residues" evidence="5">
    <location>
        <begin position="153"/>
        <end position="166"/>
    </location>
</feature>
<evidence type="ECO:0000256" key="4">
    <source>
        <dbReference type="PROSITE-ProRule" id="PRU00175"/>
    </source>
</evidence>
<dbReference type="PROSITE" id="PS50089">
    <property type="entry name" value="ZF_RING_2"/>
    <property type="match status" value="1"/>
</dbReference>
<accession>A0A8J5X270</accession>
<gene>
    <name evidence="7" type="ORF">GUJ93_ZPchr0013g37412</name>
</gene>
<dbReference type="AlphaFoldDB" id="A0A8J5X270"/>
<dbReference type="SMART" id="SM00184">
    <property type="entry name" value="RING"/>
    <property type="match status" value="1"/>
</dbReference>
<dbReference type="GO" id="GO:0004842">
    <property type="term" value="F:ubiquitin-protein transferase activity"/>
    <property type="evidence" value="ECO:0007669"/>
    <property type="project" value="InterPro"/>
</dbReference>
<dbReference type="PANTHER" id="PTHR46293:SF17">
    <property type="entry name" value="RING-TYPE DOMAIN-CONTAINING PROTEIN"/>
    <property type="match status" value="1"/>
</dbReference>
<dbReference type="GO" id="GO:0008270">
    <property type="term" value="F:zinc ion binding"/>
    <property type="evidence" value="ECO:0007669"/>
    <property type="project" value="UniProtKB-KW"/>
</dbReference>
<evidence type="ECO:0000313" key="8">
    <source>
        <dbReference type="Proteomes" id="UP000729402"/>
    </source>
</evidence>
<feature type="compositionally biased region" description="Basic and acidic residues" evidence="5">
    <location>
        <begin position="232"/>
        <end position="257"/>
    </location>
</feature>
<dbReference type="InterPro" id="IPR001841">
    <property type="entry name" value="Znf_RING"/>
</dbReference>
<reference evidence="7" key="1">
    <citation type="journal article" date="2021" name="bioRxiv">
        <title>Whole Genome Assembly and Annotation of Northern Wild Rice, Zizania palustris L., Supports a Whole Genome Duplication in the Zizania Genus.</title>
        <authorList>
            <person name="Haas M."/>
            <person name="Kono T."/>
            <person name="Macchietto M."/>
            <person name="Millas R."/>
            <person name="McGilp L."/>
            <person name="Shao M."/>
            <person name="Duquette J."/>
            <person name="Hirsch C.N."/>
            <person name="Kimball J."/>
        </authorList>
    </citation>
    <scope>NUCLEOTIDE SEQUENCE</scope>
    <source>
        <tissue evidence="7">Fresh leaf tissue</tissue>
    </source>
</reference>
<dbReference type="Pfam" id="PF13923">
    <property type="entry name" value="zf-C3HC4_2"/>
    <property type="match status" value="1"/>
</dbReference>
<evidence type="ECO:0000313" key="7">
    <source>
        <dbReference type="EMBL" id="KAG8098103.1"/>
    </source>
</evidence>
<organism evidence="7 8">
    <name type="scientific">Zizania palustris</name>
    <name type="common">Northern wild rice</name>
    <dbReference type="NCBI Taxonomy" id="103762"/>
    <lineage>
        <taxon>Eukaryota</taxon>
        <taxon>Viridiplantae</taxon>
        <taxon>Streptophyta</taxon>
        <taxon>Embryophyta</taxon>
        <taxon>Tracheophyta</taxon>
        <taxon>Spermatophyta</taxon>
        <taxon>Magnoliopsida</taxon>
        <taxon>Liliopsida</taxon>
        <taxon>Poales</taxon>
        <taxon>Poaceae</taxon>
        <taxon>BOP clade</taxon>
        <taxon>Oryzoideae</taxon>
        <taxon>Oryzeae</taxon>
        <taxon>Zizaniinae</taxon>
        <taxon>Zizania</taxon>
    </lineage>
</organism>
<reference evidence="7" key="2">
    <citation type="submission" date="2021-02" db="EMBL/GenBank/DDBJ databases">
        <authorList>
            <person name="Kimball J.A."/>
            <person name="Haas M.W."/>
            <person name="Macchietto M."/>
            <person name="Kono T."/>
            <person name="Duquette J."/>
            <person name="Shao M."/>
        </authorList>
    </citation>
    <scope>NUCLEOTIDE SEQUENCE</scope>
    <source>
        <tissue evidence="7">Fresh leaf tissue</tissue>
    </source>
</reference>
<feature type="domain" description="RING-type" evidence="6">
    <location>
        <begin position="21"/>
        <end position="62"/>
    </location>
</feature>
<dbReference type="InterPro" id="IPR044807">
    <property type="entry name" value="DRIP1-like"/>
</dbReference>
<dbReference type="Proteomes" id="UP000729402">
    <property type="component" value="Unassembled WGS sequence"/>
</dbReference>
<proteinExistence type="predicted"/>
<keyword evidence="2 4" id="KW-0863">Zinc-finger</keyword>
<sequence>MGRERGTVRVRREALAACMTCPLCQGLLREATTIGECLHTFCKECIMAKINDEDVDHCPVCNIDLGCVPEEKLRPDHNVQYIRNKVFPLKMRKVDDPKPPTVTMPVKRKKRSLSSLVVDTPMVAIQTGLTGRRTKSKRTTTSAGHNGTMKLANKSEGRDQKTEKISAPKSTKMTKTVNKKQNITYVEASIQPSSEDSKSDKRTDKEELQKPLNSLVYPASKTKFLRSSPEGHAAKEDKIKSTDGEGPERKDNTEDKVVVTARKIIRNSNKLRIKEENNGNSSESASSKDKTTSEDEFIRGLHAVSQQRLLGSTRTGAMNDVITTPVWFSLVSSSNQEEDQKLPQLPKKYLKIKDGSLQISSIQRYIMNKLDLASEDEVSFPDSFAVRFL</sequence>
<comment type="caution">
    <text evidence="7">The sequence shown here is derived from an EMBL/GenBank/DDBJ whole genome shotgun (WGS) entry which is preliminary data.</text>
</comment>
<keyword evidence="3" id="KW-0862">Zinc</keyword>
<protein>
    <recommendedName>
        <fullName evidence="6">RING-type domain-containing protein</fullName>
    </recommendedName>
</protein>
<keyword evidence="1" id="KW-0479">Metal-binding</keyword>
<evidence type="ECO:0000256" key="2">
    <source>
        <dbReference type="ARBA" id="ARBA00022771"/>
    </source>
</evidence>
<dbReference type="InterPro" id="IPR017907">
    <property type="entry name" value="Znf_RING_CS"/>
</dbReference>
<feature type="compositionally biased region" description="Basic and acidic residues" evidence="5">
    <location>
        <begin position="195"/>
        <end position="209"/>
    </location>
</feature>
<evidence type="ECO:0000259" key="6">
    <source>
        <dbReference type="PROSITE" id="PS50089"/>
    </source>
</evidence>
<keyword evidence="8" id="KW-1185">Reference proteome</keyword>
<evidence type="ECO:0000256" key="3">
    <source>
        <dbReference type="ARBA" id="ARBA00022833"/>
    </source>
</evidence>
<feature type="compositionally biased region" description="Polar residues" evidence="5">
    <location>
        <begin position="168"/>
        <end position="194"/>
    </location>
</feature>
<name>A0A8J5X270_ZIZPA</name>
<dbReference type="PROSITE" id="PS00518">
    <property type="entry name" value="ZF_RING_1"/>
    <property type="match status" value="1"/>
</dbReference>
<dbReference type="PANTHER" id="PTHR46293">
    <property type="entry name" value="E3 UBIQUITIN PROTEIN LIGASE DRIP1"/>
    <property type="match status" value="1"/>
</dbReference>
<feature type="region of interest" description="Disordered" evidence="5">
    <location>
        <begin position="129"/>
        <end position="294"/>
    </location>
</feature>
<dbReference type="EMBL" id="JAAALK010000079">
    <property type="protein sequence ID" value="KAG8098103.1"/>
    <property type="molecule type" value="Genomic_DNA"/>
</dbReference>
<dbReference type="CDD" id="cd16525">
    <property type="entry name" value="RING-HC_PCGF"/>
    <property type="match status" value="1"/>
</dbReference>
<evidence type="ECO:0000256" key="5">
    <source>
        <dbReference type="SAM" id="MobiDB-lite"/>
    </source>
</evidence>
<evidence type="ECO:0000256" key="1">
    <source>
        <dbReference type="ARBA" id="ARBA00022723"/>
    </source>
</evidence>
<dbReference type="OrthoDB" id="1305878at2759"/>